<protein>
    <submittedName>
        <fullName evidence="1">Uncharacterized protein</fullName>
    </submittedName>
</protein>
<dbReference type="EMBL" id="CAJMWX010001306">
    <property type="protein sequence ID" value="CAE6479996.1"/>
    <property type="molecule type" value="Genomic_DNA"/>
</dbReference>
<sequence length="183" mass="20269">MISQRVDLFCRFFSSRPTRSVCASRIGCMLRVKGSISDSMKRAEIISSMARFTLSAGEGGGGMSRESTLEFVVVPVGEMARSLLECSQGSSSVTALSGVIGRSSRSQQSMGILWSRSIDPTAGEFMLWLSNITGGSRNERWVLGYRFYTPSIELVHVYHISLVAIYILDTVIRYTFCAPDKRR</sequence>
<evidence type="ECO:0000313" key="1">
    <source>
        <dbReference type="EMBL" id="CAE6479996.1"/>
    </source>
</evidence>
<dbReference type="OrthoDB" id="448893at2759"/>
<evidence type="ECO:0000313" key="2">
    <source>
        <dbReference type="Proteomes" id="UP000663888"/>
    </source>
</evidence>
<proteinExistence type="predicted"/>
<comment type="caution">
    <text evidence="1">The sequence shown here is derived from an EMBL/GenBank/DDBJ whole genome shotgun (WGS) entry which is preliminary data.</text>
</comment>
<organism evidence="1 2">
    <name type="scientific">Rhizoctonia solani</name>
    <dbReference type="NCBI Taxonomy" id="456999"/>
    <lineage>
        <taxon>Eukaryota</taxon>
        <taxon>Fungi</taxon>
        <taxon>Dikarya</taxon>
        <taxon>Basidiomycota</taxon>
        <taxon>Agaricomycotina</taxon>
        <taxon>Agaricomycetes</taxon>
        <taxon>Cantharellales</taxon>
        <taxon>Ceratobasidiaceae</taxon>
        <taxon>Rhizoctonia</taxon>
    </lineage>
</organism>
<reference evidence="1" key="1">
    <citation type="submission" date="2021-01" db="EMBL/GenBank/DDBJ databases">
        <authorList>
            <person name="Kaushik A."/>
        </authorList>
    </citation>
    <scope>NUCLEOTIDE SEQUENCE</scope>
    <source>
        <strain evidence="1">AG4-R118</strain>
    </source>
</reference>
<name>A0A8H3CGU8_9AGAM</name>
<dbReference type="AlphaFoldDB" id="A0A8H3CGU8"/>
<gene>
    <name evidence="1" type="ORF">RDB_LOCUS122858</name>
</gene>
<dbReference type="Proteomes" id="UP000663888">
    <property type="component" value="Unassembled WGS sequence"/>
</dbReference>
<feature type="non-terminal residue" evidence="1">
    <location>
        <position position="1"/>
    </location>
</feature>
<accession>A0A8H3CGU8</accession>